<name>A0A7W8U9D7_9HYPH</name>
<evidence type="ECO:0000313" key="3">
    <source>
        <dbReference type="Proteomes" id="UP000585507"/>
    </source>
</evidence>
<organism evidence="2 3">
    <name type="scientific">Rhizobium giardinii</name>
    <dbReference type="NCBI Taxonomy" id="56731"/>
    <lineage>
        <taxon>Bacteria</taxon>
        <taxon>Pseudomonadati</taxon>
        <taxon>Pseudomonadota</taxon>
        <taxon>Alphaproteobacteria</taxon>
        <taxon>Hyphomicrobiales</taxon>
        <taxon>Rhizobiaceae</taxon>
        <taxon>Rhizobium/Agrobacterium group</taxon>
        <taxon>Rhizobium</taxon>
    </lineage>
</organism>
<reference evidence="2 3" key="1">
    <citation type="submission" date="2020-08" db="EMBL/GenBank/DDBJ databases">
        <title>Genomic Encyclopedia of Type Strains, Phase IV (KMG-V): Genome sequencing to study the core and pangenomes of soil and plant-associated prokaryotes.</title>
        <authorList>
            <person name="Whitman W."/>
        </authorList>
    </citation>
    <scope>NUCLEOTIDE SEQUENCE [LARGE SCALE GENOMIC DNA]</scope>
    <source>
        <strain evidence="2 3">SEMIA 4084</strain>
    </source>
</reference>
<keyword evidence="1" id="KW-0812">Transmembrane</keyword>
<dbReference type="Proteomes" id="UP000585507">
    <property type="component" value="Unassembled WGS sequence"/>
</dbReference>
<keyword evidence="1" id="KW-0472">Membrane</keyword>
<evidence type="ECO:0000256" key="1">
    <source>
        <dbReference type="SAM" id="Phobius"/>
    </source>
</evidence>
<keyword evidence="3" id="KW-1185">Reference proteome</keyword>
<comment type="caution">
    <text evidence="2">The sequence shown here is derived from an EMBL/GenBank/DDBJ whole genome shotgun (WGS) entry which is preliminary data.</text>
</comment>
<proteinExistence type="predicted"/>
<feature type="transmembrane region" description="Helical" evidence="1">
    <location>
        <begin position="34"/>
        <end position="54"/>
    </location>
</feature>
<dbReference type="EMBL" id="JACHBK010000004">
    <property type="protein sequence ID" value="MBB5535240.1"/>
    <property type="molecule type" value="Genomic_DNA"/>
</dbReference>
<keyword evidence="1" id="KW-1133">Transmembrane helix</keyword>
<protein>
    <submittedName>
        <fullName evidence="2">Uncharacterized protein</fullName>
    </submittedName>
</protein>
<evidence type="ECO:0000313" key="2">
    <source>
        <dbReference type="EMBL" id="MBB5535240.1"/>
    </source>
</evidence>
<dbReference type="AlphaFoldDB" id="A0A7W8U9D7"/>
<gene>
    <name evidence="2" type="ORF">GGD55_001934</name>
</gene>
<sequence>MASHRRDAYSAFAEDHRQLGAAKGPLSPTLRIRALAAAVLAGALFWSAVIYFIIR</sequence>
<dbReference type="RefSeq" id="WP_018327810.1">
    <property type="nucleotide sequence ID" value="NZ_JACHBK010000004.1"/>
</dbReference>
<accession>A0A7W8U9D7</accession>